<dbReference type="EMBL" id="CACVAS010000107">
    <property type="protein sequence ID" value="CAA6820336.1"/>
    <property type="molecule type" value="Genomic_DNA"/>
</dbReference>
<dbReference type="InterPro" id="IPR002758">
    <property type="entry name" value="Cation_antiport_E"/>
</dbReference>
<evidence type="ECO:0000256" key="3">
    <source>
        <dbReference type="ARBA" id="ARBA00022475"/>
    </source>
</evidence>
<feature type="transmembrane region" description="Helical" evidence="7">
    <location>
        <begin position="12"/>
        <end position="39"/>
    </location>
</feature>
<comment type="subcellular location">
    <subcellularLocation>
        <location evidence="1">Cell membrane</location>
        <topology evidence="1">Multi-pass membrane protein</topology>
    </subcellularLocation>
</comment>
<evidence type="ECO:0000256" key="5">
    <source>
        <dbReference type="ARBA" id="ARBA00022989"/>
    </source>
</evidence>
<evidence type="ECO:0000256" key="6">
    <source>
        <dbReference type="ARBA" id="ARBA00023136"/>
    </source>
</evidence>
<sequence length="157" mass="18136">MNYLIFTFILCLYWFLLSGHTSILLLSLGLASVILVIWLVRRMDSNDNAPFRMLFNIELFSYLGWLIWQVIITNIDVARRIWNPSLPIEPACRKIKVSITDPLIKTIYANSITLTPGTVTTEVGEDYFIVHALNAESLDELEEGEMEKRLKRLEKSE</sequence>
<keyword evidence="3" id="KW-1003">Cell membrane</keyword>
<feature type="transmembrane region" description="Helical" evidence="7">
    <location>
        <begin position="59"/>
        <end position="77"/>
    </location>
</feature>
<dbReference type="Pfam" id="PF01899">
    <property type="entry name" value="MNHE"/>
    <property type="match status" value="1"/>
</dbReference>
<proteinExistence type="inferred from homology"/>
<evidence type="ECO:0000256" key="4">
    <source>
        <dbReference type="ARBA" id="ARBA00022692"/>
    </source>
</evidence>
<comment type="similarity">
    <text evidence="2">Belongs to the CPA3 antiporters (TC 2.A.63) subunit E family.</text>
</comment>
<dbReference type="GO" id="GO:0008324">
    <property type="term" value="F:monoatomic cation transmembrane transporter activity"/>
    <property type="evidence" value="ECO:0007669"/>
    <property type="project" value="InterPro"/>
</dbReference>
<evidence type="ECO:0000313" key="8">
    <source>
        <dbReference type="EMBL" id="CAA6820336.1"/>
    </source>
</evidence>
<dbReference type="PIRSF" id="PIRSF019239">
    <property type="entry name" value="MrpE"/>
    <property type="match status" value="1"/>
</dbReference>
<dbReference type="GO" id="GO:0005886">
    <property type="term" value="C:plasma membrane"/>
    <property type="evidence" value="ECO:0007669"/>
    <property type="project" value="UniProtKB-SubCell"/>
</dbReference>
<dbReference type="PANTHER" id="PTHR34584">
    <property type="entry name" value="NA(+)/H(+) ANTIPORTER SUBUNIT E1"/>
    <property type="match status" value="1"/>
</dbReference>
<gene>
    <name evidence="8" type="ORF">HELGO_WM646</name>
</gene>
<keyword evidence="5 7" id="KW-1133">Transmembrane helix</keyword>
<reference evidence="8" key="1">
    <citation type="submission" date="2020-01" db="EMBL/GenBank/DDBJ databases">
        <authorList>
            <person name="Meier V. D."/>
            <person name="Meier V D."/>
        </authorList>
    </citation>
    <scope>NUCLEOTIDE SEQUENCE</scope>
    <source>
        <strain evidence="8">HLG_WM_MAG_01</strain>
    </source>
</reference>
<evidence type="ECO:0000256" key="7">
    <source>
        <dbReference type="SAM" id="Phobius"/>
    </source>
</evidence>
<evidence type="ECO:0000256" key="1">
    <source>
        <dbReference type="ARBA" id="ARBA00004651"/>
    </source>
</evidence>
<name>A0A6S6TYT9_9BACT</name>
<evidence type="ECO:0008006" key="9">
    <source>
        <dbReference type="Google" id="ProtNLM"/>
    </source>
</evidence>
<organism evidence="8">
    <name type="scientific">uncultured Sulfurovum sp</name>
    <dbReference type="NCBI Taxonomy" id="269237"/>
    <lineage>
        <taxon>Bacteria</taxon>
        <taxon>Pseudomonadati</taxon>
        <taxon>Campylobacterota</taxon>
        <taxon>Epsilonproteobacteria</taxon>
        <taxon>Campylobacterales</taxon>
        <taxon>Sulfurovaceae</taxon>
        <taxon>Sulfurovum</taxon>
        <taxon>environmental samples</taxon>
    </lineage>
</organism>
<dbReference type="AlphaFoldDB" id="A0A6S6TYT9"/>
<evidence type="ECO:0000256" key="2">
    <source>
        <dbReference type="ARBA" id="ARBA00006228"/>
    </source>
</evidence>
<dbReference type="PANTHER" id="PTHR34584:SF1">
    <property type="entry name" value="NA(+)_H(+) ANTIPORTER SUBUNIT E1"/>
    <property type="match status" value="1"/>
</dbReference>
<keyword evidence="6 7" id="KW-0472">Membrane</keyword>
<accession>A0A6S6TYT9</accession>
<protein>
    <recommendedName>
        <fullName evidence="9">Na(+) H(+) antiporter subunit E</fullName>
    </recommendedName>
</protein>
<keyword evidence="4 7" id="KW-0812">Transmembrane</keyword>